<dbReference type="AlphaFoldDB" id="A0A9D1TR09"/>
<dbReference type="InterPro" id="IPR010198">
    <property type="entry name" value="DHNA-CoA_synthase_MenB"/>
</dbReference>
<organism evidence="6 7">
    <name type="scientific">Candidatus Desulfovibrio intestinipullorum</name>
    <dbReference type="NCBI Taxonomy" id="2838536"/>
    <lineage>
        <taxon>Bacteria</taxon>
        <taxon>Pseudomonadati</taxon>
        <taxon>Thermodesulfobacteriota</taxon>
        <taxon>Desulfovibrionia</taxon>
        <taxon>Desulfovibrionales</taxon>
        <taxon>Desulfovibrionaceae</taxon>
        <taxon>Desulfovibrio</taxon>
    </lineage>
</organism>
<feature type="binding site" evidence="5">
    <location>
        <position position="246"/>
    </location>
    <ligand>
        <name>substrate</name>
        <note>ligand shared between two neighboring subunits</note>
    </ligand>
</feature>
<keyword evidence="5" id="KW-0474">Menaquinone biosynthesis</keyword>
<keyword evidence="2 5" id="KW-0456">Lyase</keyword>
<evidence type="ECO:0000256" key="5">
    <source>
        <dbReference type="HAMAP-Rule" id="MF_01934"/>
    </source>
</evidence>
<dbReference type="FunFam" id="3.90.226.10:FF:000003">
    <property type="entry name" value="1,4-dihydroxy-2-naphthoyl-CoA synthase"/>
    <property type="match status" value="1"/>
</dbReference>
<evidence type="ECO:0000313" key="7">
    <source>
        <dbReference type="Proteomes" id="UP000886752"/>
    </source>
</evidence>
<evidence type="ECO:0000256" key="3">
    <source>
        <dbReference type="ARBA" id="ARBA00054238"/>
    </source>
</evidence>
<protein>
    <recommendedName>
        <fullName evidence="4 5">1,4-dihydroxy-2-naphthoyl-CoA synthase</fullName>
        <shortName evidence="5">DHNA-CoA synthase</shortName>
        <ecNumber evidence="4 5">4.1.3.36</ecNumber>
    </recommendedName>
</protein>
<comment type="cofactor">
    <cofactor evidence="5">
        <name>hydrogencarbonate</name>
        <dbReference type="ChEBI" id="CHEBI:17544"/>
    </cofactor>
</comment>
<dbReference type="InterPro" id="IPR014748">
    <property type="entry name" value="Enoyl-CoA_hydra_C"/>
</dbReference>
<dbReference type="Gene3D" id="1.10.12.10">
    <property type="entry name" value="Lyase 2-enoyl-coa Hydratase, Chain A, domain 2"/>
    <property type="match status" value="1"/>
</dbReference>
<feature type="binding site" description="in other chain" evidence="5">
    <location>
        <position position="143"/>
    </location>
    <ligand>
        <name>substrate</name>
        <note>ligand shared between two neighboring subunits</note>
    </ligand>
</feature>
<dbReference type="NCBIfam" id="TIGR01929">
    <property type="entry name" value="menB"/>
    <property type="match status" value="1"/>
</dbReference>
<dbReference type="PANTHER" id="PTHR43113">
    <property type="entry name" value="NUCLEOSIDE-DIPHOSPHATE-SUGAR EPIMERASE"/>
    <property type="match status" value="1"/>
</dbReference>
<dbReference type="EC" id="4.1.3.36" evidence="4 5"/>
<comment type="function">
    <text evidence="3 5">Converts o-succinylbenzoyl-CoA (OSB-CoA) to 1,4-dihydroxy-2-naphthoyl-CoA (DHNA-CoA).</text>
</comment>
<feature type="binding site" evidence="5">
    <location>
        <position position="261"/>
    </location>
    <ligand>
        <name>substrate</name>
        <note>ligand shared between two neighboring subunits</note>
    </ligand>
</feature>
<dbReference type="InterPro" id="IPR029045">
    <property type="entry name" value="ClpP/crotonase-like_dom_sf"/>
</dbReference>
<comment type="pathway">
    <text evidence="5">Quinol/quinone metabolism; 1,4-dihydroxy-2-naphthoate biosynthesis; 1,4-dihydroxy-2-naphthoate from chorismate: step 6/7.</text>
</comment>
<comment type="caution">
    <text evidence="5">Lacks conserved residue(s) required for the propagation of feature annotation.</text>
</comment>
<feature type="site" description="Important for catalysis" evidence="5">
    <location>
        <position position="85"/>
    </location>
</feature>
<reference evidence="6" key="2">
    <citation type="submission" date="2021-04" db="EMBL/GenBank/DDBJ databases">
        <authorList>
            <person name="Gilroy R."/>
        </authorList>
    </citation>
    <scope>NUCLEOTIDE SEQUENCE</scope>
    <source>
        <strain evidence="6">ChiHecec2B26-446</strain>
    </source>
</reference>
<dbReference type="Proteomes" id="UP000886752">
    <property type="component" value="Unassembled WGS sequence"/>
</dbReference>
<evidence type="ECO:0000313" key="6">
    <source>
        <dbReference type="EMBL" id="HIW01687.1"/>
    </source>
</evidence>
<dbReference type="Pfam" id="PF00378">
    <property type="entry name" value="ECH_1"/>
    <property type="match status" value="1"/>
</dbReference>
<dbReference type="InterPro" id="IPR001753">
    <property type="entry name" value="Enoyl-CoA_hydra/iso"/>
</dbReference>
<name>A0A9D1TR09_9BACT</name>
<proteinExistence type="inferred from homology"/>
<dbReference type="PANTHER" id="PTHR43113:SF1">
    <property type="entry name" value="1,4-DIHYDROXY-2-NAPHTHOYL-COA SYNTHASE, PEROXISOMAL"/>
    <property type="match status" value="1"/>
</dbReference>
<dbReference type="GO" id="GO:0005829">
    <property type="term" value="C:cytosol"/>
    <property type="evidence" value="ECO:0007669"/>
    <property type="project" value="TreeGrafter"/>
</dbReference>
<evidence type="ECO:0000256" key="2">
    <source>
        <dbReference type="ARBA" id="ARBA00023239"/>
    </source>
</evidence>
<feature type="binding site" description="in other chain" evidence="5">
    <location>
        <position position="34"/>
    </location>
    <ligand>
        <name>substrate</name>
        <note>ligand shared between two neighboring subunits</note>
    </ligand>
</feature>
<feature type="binding site" description="in other chain" evidence="5">
    <location>
        <position position="149"/>
    </location>
    <ligand>
        <name>substrate</name>
        <note>ligand shared between two neighboring subunits</note>
    </ligand>
</feature>
<dbReference type="EMBL" id="DXHV01000086">
    <property type="protein sequence ID" value="HIW01687.1"/>
    <property type="molecule type" value="Genomic_DNA"/>
</dbReference>
<comment type="catalytic activity">
    <reaction evidence="1 5">
        <text>2-succinylbenzoyl-CoA + H(+) = 1,4-dihydroxy-2-naphthoyl-CoA + H2O</text>
        <dbReference type="Rhea" id="RHEA:26562"/>
        <dbReference type="ChEBI" id="CHEBI:15377"/>
        <dbReference type="ChEBI" id="CHEBI:15378"/>
        <dbReference type="ChEBI" id="CHEBI:57364"/>
        <dbReference type="ChEBI" id="CHEBI:58897"/>
        <dbReference type="EC" id="4.1.3.36"/>
    </reaction>
</comment>
<dbReference type="PROSITE" id="PS00166">
    <property type="entry name" value="ENOYL_COA_HYDRATASE"/>
    <property type="match status" value="1"/>
</dbReference>
<feature type="binding site" evidence="5">
    <location>
        <begin position="142"/>
        <end position="144"/>
    </location>
    <ligand>
        <name>hydrogencarbonate</name>
        <dbReference type="ChEBI" id="CHEBI:17544"/>
    </ligand>
</feature>
<feature type="binding site" description="in other chain" evidence="5">
    <location>
        <position position="85"/>
    </location>
    <ligand>
        <name>substrate</name>
        <note>ligand shared between two neighboring subunits</note>
    </ligand>
</feature>
<comment type="caution">
    <text evidence="6">The sequence shown here is derived from an EMBL/GenBank/DDBJ whole genome shotgun (WGS) entry which is preliminary data.</text>
</comment>
<gene>
    <name evidence="5 6" type="primary">menB</name>
    <name evidence="6" type="ORF">H9894_10960</name>
</gene>
<evidence type="ECO:0000256" key="4">
    <source>
        <dbReference type="ARBA" id="ARBA00066833"/>
    </source>
</evidence>
<dbReference type="GO" id="GO:0008935">
    <property type="term" value="F:1,4-dihydroxy-2-naphthoyl-CoA synthase activity"/>
    <property type="evidence" value="ECO:0007669"/>
    <property type="project" value="UniProtKB-UniRule"/>
</dbReference>
<dbReference type="HAMAP" id="MF_01934">
    <property type="entry name" value="MenB"/>
    <property type="match status" value="1"/>
</dbReference>
<evidence type="ECO:0000256" key="1">
    <source>
        <dbReference type="ARBA" id="ARBA00000177"/>
    </source>
</evidence>
<dbReference type="SUPFAM" id="SSF52096">
    <property type="entry name" value="ClpP/crotonase"/>
    <property type="match status" value="1"/>
</dbReference>
<feature type="site" description="Important for catalysis" evidence="5">
    <location>
        <position position="246"/>
    </location>
</feature>
<dbReference type="InterPro" id="IPR018376">
    <property type="entry name" value="Enoyl-CoA_hyd/isom_CS"/>
</dbReference>
<dbReference type="CDD" id="cd06558">
    <property type="entry name" value="crotonase-like"/>
    <property type="match status" value="1"/>
</dbReference>
<dbReference type="GO" id="GO:0009234">
    <property type="term" value="P:menaquinone biosynthetic process"/>
    <property type="evidence" value="ECO:0007669"/>
    <property type="project" value="UniProtKB-UniRule"/>
</dbReference>
<sequence>MAVREWKPIKTYEEILFDWYEGIARITINRPRYRNAFTPETTKEMSDAFAICREDPDINVVVLTGAGDKAFCSGGDMHVKDRGGYRGKDGVKRLNILDVQKQIRSLPKPVIAMVNGYAIGGGHVLHVVCDLSIASENAIFGQTGPHVGSFDAGFGASYLARVVGQKKAREIWFLCRQYSAAEALQMGLVNAVVPFDRLEDETVAWAERMMEMSPMALRMIKVGLNAELDGQAGIQELAGDATLLYYLTDEAQEGGKAFLEKRKPNFKDYPKFP</sequence>
<dbReference type="NCBIfam" id="NF005637">
    <property type="entry name" value="PRK07396.1"/>
    <property type="match status" value="1"/>
</dbReference>
<feature type="binding site" description="in other chain" evidence="5">
    <location>
        <begin position="117"/>
        <end position="121"/>
    </location>
    <ligand>
        <name>substrate</name>
        <note>ligand shared between two neighboring subunits</note>
    </ligand>
</feature>
<accession>A0A9D1TR09</accession>
<reference evidence="6" key="1">
    <citation type="journal article" date="2021" name="PeerJ">
        <title>Extensive microbial diversity within the chicken gut microbiome revealed by metagenomics and culture.</title>
        <authorList>
            <person name="Gilroy R."/>
            <person name="Ravi A."/>
            <person name="Getino M."/>
            <person name="Pursley I."/>
            <person name="Horton D.L."/>
            <person name="Alikhan N.F."/>
            <person name="Baker D."/>
            <person name="Gharbi K."/>
            <person name="Hall N."/>
            <person name="Watson M."/>
            <person name="Adriaenssens E.M."/>
            <person name="Foster-Nyarko E."/>
            <person name="Jarju S."/>
            <person name="Secka A."/>
            <person name="Antonio M."/>
            <person name="Oren A."/>
            <person name="Chaudhuri R.R."/>
            <person name="La Ragione R."/>
            <person name="Hildebrand F."/>
            <person name="Pallen M.J."/>
        </authorList>
    </citation>
    <scope>NUCLEOTIDE SEQUENCE</scope>
    <source>
        <strain evidence="6">ChiHecec2B26-446</strain>
    </source>
</reference>
<comment type="similarity">
    <text evidence="5">Belongs to the enoyl-CoA hydratase/isomerase family. MenB subfamily.</text>
</comment>
<dbReference type="Gene3D" id="3.90.226.10">
    <property type="entry name" value="2-enoyl-CoA Hydratase, Chain A, domain 1"/>
    <property type="match status" value="1"/>
</dbReference>
<comment type="pathway">
    <text evidence="5">Quinol/quinone metabolism; menaquinone biosynthesis.</text>
</comment>